<feature type="binding site" evidence="6">
    <location>
        <position position="99"/>
    </location>
    <ligand>
        <name>ATP</name>
        <dbReference type="ChEBI" id="CHEBI:30616"/>
    </ligand>
</feature>
<keyword evidence="3 6" id="KW-0547">Nucleotide-binding</keyword>
<keyword evidence="4 6" id="KW-0067">ATP-binding</keyword>
<dbReference type="CDD" id="cd14014">
    <property type="entry name" value="STKc_PknB_like"/>
    <property type="match status" value="1"/>
</dbReference>
<feature type="domain" description="Protein kinase" evidence="8">
    <location>
        <begin position="70"/>
        <end position="337"/>
    </location>
</feature>
<dbReference type="PANTHER" id="PTHR22847:SF637">
    <property type="entry name" value="WD REPEAT DOMAIN 5B"/>
    <property type="match status" value="1"/>
</dbReference>
<dbReference type="InterPro" id="IPR011009">
    <property type="entry name" value="Kinase-like_dom_sf"/>
</dbReference>
<dbReference type="Pfam" id="PF00400">
    <property type="entry name" value="WD40"/>
    <property type="match status" value="2"/>
</dbReference>
<dbReference type="Pfam" id="PF00069">
    <property type="entry name" value="Pkinase"/>
    <property type="match status" value="1"/>
</dbReference>
<keyword evidence="10" id="KW-1185">Reference proteome</keyword>
<dbReference type="InterPro" id="IPR015943">
    <property type="entry name" value="WD40/YVTN_repeat-like_dom_sf"/>
</dbReference>
<dbReference type="Gene3D" id="3.30.200.20">
    <property type="entry name" value="Phosphorylase Kinase, domain 1"/>
    <property type="match status" value="1"/>
</dbReference>
<dbReference type="InterPro" id="IPR011047">
    <property type="entry name" value="Quinoprotein_ADH-like_sf"/>
</dbReference>
<name>A0A518B9Q2_9BACT</name>
<dbReference type="SMART" id="SM00320">
    <property type="entry name" value="WD40"/>
    <property type="match status" value="7"/>
</dbReference>
<dbReference type="PROSITE" id="PS00107">
    <property type="entry name" value="PROTEIN_KINASE_ATP"/>
    <property type="match status" value="1"/>
</dbReference>
<proteinExistence type="predicted"/>
<feature type="region of interest" description="Disordered" evidence="7">
    <location>
        <begin position="449"/>
        <end position="494"/>
    </location>
</feature>
<dbReference type="SUPFAM" id="SSF50998">
    <property type="entry name" value="Quinoprotein alcohol dehydrogenase-like"/>
    <property type="match status" value="2"/>
</dbReference>
<dbReference type="KEGG" id="knv:Pan216_45240"/>
<evidence type="ECO:0000259" key="8">
    <source>
        <dbReference type="PROSITE" id="PS50011"/>
    </source>
</evidence>
<dbReference type="Gene3D" id="2.130.10.10">
    <property type="entry name" value="YVTN repeat-like/Quinoprotein amine dehydrogenase"/>
    <property type="match status" value="3"/>
</dbReference>
<dbReference type="RefSeq" id="WP_145261267.1">
    <property type="nucleotide sequence ID" value="NZ_CP036279.1"/>
</dbReference>
<evidence type="ECO:0000256" key="6">
    <source>
        <dbReference type="PROSITE-ProRule" id="PRU10141"/>
    </source>
</evidence>
<dbReference type="PROSITE" id="PS50294">
    <property type="entry name" value="WD_REPEATS_REGION"/>
    <property type="match status" value="1"/>
</dbReference>
<dbReference type="InterPro" id="IPR017441">
    <property type="entry name" value="Protein_kinase_ATP_BS"/>
</dbReference>
<evidence type="ECO:0000256" key="2">
    <source>
        <dbReference type="ARBA" id="ARBA00022737"/>
    </source>
</evidence>
<dbReference type="InterPro" id="IPR001680">
    <property type="entry name" value="WD40_rpt"/>
</dbReference>
<dbReference type="Gene3D" id="1.10.510.10">
    <property type="entry name" value="Transferase(Phosphotransferase) domain 1"/>
    <property type="match status" value="1"/>
</dbReference>
<gene>
    <name evidence="9" type="primary">prkC_14</name>
    <name evidence="9" type="ORF">Pan216_45240</name>
</gene>
<keyword evidence="2" id="KW-0677">Repeat</keyword>
<evidence type="ECO:0000256" key="5">
    <source>
        <dbReference type="PROSITE-ProRule" id="PRU00221"/>
    </source>
</evidence>
<dbReference type="PROSITE" id="PS50011">
    <property type="entry name" value="PROTEIN_KINASE_DOM"/>
    <property type="match status" value="1"/>
</dbReference>
<evidence type="ECO:0000256" key="1">
    <source>
        <dbReference type="ARBA" id="ARBA00022574"/>
    </source>
</evidence>
<evidence type="ECO:0000313" key="10">
    <source>
        <dbReference type="Proteomes" id="UP000317093"/>
    </source>
</evidence>
<dbReference type="PROSITE" id="PS50082">
    <property type="entry name" value="WD_REPEATS_2"/>
    <property type="match status" value="1"/>
</dbReference>
<keyword evidence="9" id="KW-0418">Kinase</keyword>
<dbReference type="PANTHER" id="PTHR22847">
    <property type="entry name" value="WD40 REPEAT PROTEIN"/>
    <property type="match status" value="1"/>
</dbReference>
<organism evidence="9 10">
    <name type="scientific">Kolteria novifilia</name>
    <dbReference type="NCBI Taxonomy" id="2527975"/>
    <lineage>
        <taxon>Bacteria</taxon>
        <taxon>Pseudomonadati</taxon>
        <taxon>Planctomycetota</taxon>
        <taxon>Planctomycetia</taxon>
        <taxon>Kolteriales</taxon>
        <taxon>Kolteriaceae</taxon>
        <taxon>Kolteria</taxon>
    </lineage>
</organism>
<dbReference type="EC" id="2.7.11.1" evidence="9"/>
<accession>A0A518B9Q2</accession>
<dbReference type="SMART" id="SM00220">
    <property type="entry name" value="S_TKc"/>
    <property type="match status" value="1"/>
</dbReference>
<evidence type="ECO:0000256" key="4">
    <source>
        <dbReference type="ARBA" id="ARBA00022840"/>
    </source>
</evidence>
<dbReference type="Proteomes" id="UP000317093">
    <property type="component" value="Chromosome"/>
</dbReference>
<evidence type="ECO:0000256" key="3">
    <source>
        <dbReference type="ARBA" id="ARBA00022741"/>
    </source>
</evidence>
<dbReference type="InterPro" id="IPR008271">
    <property type="entry name" value="Ser/Thr_kinase_AS"/>
</dbReference>
<protein>
    <submittedName>
        <fullName evidence="9">Serine/threonine-protein kinase PrkC</fullName>
        <ecNumber evidence="9">2.7.11.1</ecNumber>
    </submittedName>
</protein>
<keyword evidence="9" id="KW-0808">Transferase</keyword>
<dbReference type="SUPFAM" id="SSF56112">
    <property type="entry name" value="Protein kinase-like (PK-like)"/>
    <property type="match status" value="1"/>
</dbReference>
<dbReference type="GO" id="GO:0004674">
    <property type="term" value="F:protein serine/threonine kinase activity"/>
    <property type="evidence" value="ECO:0007669"/>
    <property type="project" value="UniProtKB-EC"/>
</dbReference>
<dbReference type="EMBL" id="CP036279">
    <property type="protein sequence ID" value="QDU63643.1"/>
    <property type="molecule type" value="Genomic_DNA"/>
</dbReference>
<dbReference type="GO" id="GO:0005524">
    <property type="term" value="F:ATP binding"/>
    <property type="evidence" value="ECO:0007669"/>
    <property type="project" value="UniProtKB-UniRule"/>
</dbReference>
<reference evidence="9 10" key="1">
    <citation type="submission" date="2019-02" db="EMBL/GenBank/DDBJ databases">
        <title>Deep-cultivation of Planctomycetes and their phenomic and genomic characterization uncovers novel biology.</title>
        <authorList>
            <person name="Wiegand S."/>
            <person name="Jogler M."/>
            <person name="Boedeker C."/>
            <person name="Pinto D."/>
            <person name="Vollmers J."/>
            <person name="Rivas-Marin E."/>
            <person name="Kohn T."/>
            <person name="Peeters S.H."/>
            <person name="Heuer A."/>
            <person name="Rast P."/>
            <person name="Oberbeckmann S."/>
            <person name="Bunk B."/>
            <person name="Jeske O."/>
            <person name="Meyerdierks A."/>
            <person name="Storesund J.E."/>
            <person name="Kallscheuer N."/>
            <person name="Luecker S."/>
            <person name="Lage O.M."/>
            <person name="Pohl T."/>
            <person name="Merkel B.J."/>
            <person name="Hornburger P."/>
            <person name="Mueller R.-W."/>
            <person name="Bruemmer F."/>
            <person name="Labrenz M."/>
            <person name="Spormann A.M."/>
            <person name="Op den Camp H."/>
            <person name="Overmann J."/>
            <person name="Amann R."/>
            <person name="Jetten M.S.M."/>
            <person name="Mascher T."/>
            <person name="Medema M.H."/>
            <person name="Devos D.P."/>
            <person name="Kaster A.-K."/>
            <person name="Ovreas L."/>
            <person name="Rohde M."/>
            <person name="Galperin M.Y."/>
            <person name="Jogler C."/>
        </authorList>
    </citation>
    <scope>NUCLEOTIDE SEQUENCE [LARGE SCALE GENOMIC DNA]</scope>
    <source>
        <strain evidence="9 10">Pan216</strain>
    </source>
</reference>
<dbReference type="AlphaFoldDB" id="A0A518B9Q2"/>
<feature type="repeat" description="WD" evidence="5">
    <location>
        <begin position="639"/>
        <end position="680"/>
    </location>
</feature>
<evidence type="ECO:0000313" key="9">
    <source>
        <dbReference type="EMBL" id="QDU63643.1"/>
    </source>
</evidence>
<dbReference type="PROSITE" id="PS00108">
    <property type="entry name" value="PROTEIN_KINASE_ST"/>
    <property type="match status" value="1"/>
</dbReference>
<keyword evidence="1 5" id="KW-0853">WD repeat</keyword>
<dbReference type="InterPro" id="IPR000719">
    <property type="entry name" value="Prot_kinase_dom"/>
</dbReference>
<evidence type="ECO:0000256" key="7">
    <source>
        <dbReference type="SAM" id="MobiDB-lite"/>
    </source>
</evidence>
<sequence length="1114" mass="120805">MPPTLDDFAQQILSTGLVEDAELRALRAGLPENATAEGLGKRLVTDGKLTSYQASMIYQGRGKNLSIGDYVLVDKLGKGGMGVVFRAYHRHMDREVALKVLPSSAVGTKEKVQRFRREVKAAAKLFHQNVVTALDASESRGLHYLVSELVDGPNLSELVRKKGPFTVAKAIQAVIDAGRGLAYAHDKGIVHRDVKPGNMLMDPDGMVKVLDMGLARFEAEVAEEANDQLTVSGMVMGTIDYIAPEQATSTKAADARADIYSLGCTLYYLLVGKPIYQGNTPYEKIHAHINAPIPKLGDQRPNLPDPLIAVFERMVAKNPTERYQSMKDVINDLEACLASESTATIAQDDASPTGTQSIDWLQAASATATIPIEGPGPRRLEETVESIDMSGGEPTHVGATLSGSSQLGRRRAGWVLPTAIGSLVVFLGMAVAGIVVIFRDRDGNEVARMKVPKGGSFTVEESSGPPPTEPTNSDAPNTSDPVASDETPFPMADPAVGKDVPLAKVYGGPPKPFWRPSRGLALSPDGSRLAAVIGDGRLKIWLCETGELAHDIALGKWVNHVAFLADGSTVAASTEGTIKRFDIATGNLRDEFTLPFRGRVRLFAFTPDGKTFATTRSGPNSVGHIDVWDWEEQRNLASLEGHQRPITRLRLSRDGKRLLSSSEDRTVRLWGVDAGEEILPPLRHAKPVKDVLFTPDETQIVSLGFEPRLWDAKTGKLLRTYLKGSFGFCADLTEDGADLYVGRAAGEIQHWRLDDAELVDEWQVAGGQRNIFDLAASSDGKMLAWAELSDRREPGGIGLWDTVSGSQWRAIGGEGTPYADAKFDATGNLVGCLFSGEGTLTLLDVASGERLRTFETGDADDGRLFAHARRLVTRTDKGAGTVWDTTSGEELLEFEPVGMRRNVQISPDGRWCFTWVREDDGATLHDLTKEMPPRELGSEDFQVQTAAFSVDSGTIALGGKDGRVRLVDGATAKTIREWKAQRQGVHVLLFSPDGNHLVSVGEAWKGDGSINLWETRAVDKPAVVLRESWDPSLMFDPSGRLLVMSTNQFLDILDGHTGRQVERYEIAPVDAKAELAGFSPDGTKLATLNGNGTIYVLDLAKDENVAPYLTPKKE</sequence>
<dbReference type="OrthoDB" id="500858at2"/>